<dbReference type="Proteomes" id="UP000178377">
    <property type="component" value="Unassembled WGS sequence"/>
</dbReference>
<keyword evidence="1" id="KW-0812">Transmembrane</keyword>
<keyword evidence="1" id="KW-0472">Membrane</keyword>
<gene>
    <name evidence="2" type="ORF">A2722_04390</name>
</gene>
<comment type="caution">
    <text evidence="2">The sequence shown here is derived from an EMBL/GenBank/DDBJ whole genome shotgun (WGS) entry which is preliminary data.</text>
</comment>
<evidence type="ECO:0000256" key="1">
    <source>
        <dbReference type="SAM" id="Phobius"/>
    </source>
</evidence>
<sequence>MNKKLSWKVSLGISAGILLFDFLVLIIWGASPVEALYLLAGVINPLFFLAGWGDKAPGGVLFTMGLLTLLVVFLLPLGIIDLLRSRKKLQ</sequence>
<accession>A0A1F5PGC5</accession>
<organism evidence="2 3">
    <name type="scientific">Candidatus Doudnabacteria bacterium RIFCSPHIGHO2_01_FULL_50_11</name>
    <dbReference type="NCBI Taxonomy" id="1817828"/>
    <lineage>
        <taxon>Bacteria</taxon>
        <taxon>Candidatus Doudnaibacteriota</taxon>
    </lineage>
</organism>
<reference evidence="2 3" key="1">
    <citation type="journal article" date="2016" name="Nat. Commun.">
        <title>Thousands of microbial genomes shed light on interconnected biogeochemical processes in an aquifer system.</title>
        <authorList>
            <person name="Anantharaman K."/>
            <person name="Brown C.T."/>
            <person name="Hug L.A."/>
            <person name="Sharon I."/>
            <person name="Castelle C.J."/>
            <person name="Probst A.J."/>
            <person name="Thomas B.C."/>
            <person name="Singh A."/>
            <person name="Wilkins M.J."/>
            <person name="Karaoz U."/>
            <person name="Brodie E.L."/>
            <person name="Williams K.H."/>
            <person name="Hubbard S.S."/>
            <person name="Banfield J.F."/>
        </authorList>
    </citation>
    <scope>NUCLEOTIDE SEQUENCE [LARGE SCALE GENOMIC DNA]</scope>
</reference>
<name>A0A1F5PGC5_9BACT</name>
<feature type="transmembrane region" description="Helical" evidence="1">
    <location>
        <begin position="6"/>
        <end position="28"/>
    </location>
</feature>
<dbReference type="EMBL" id="MFEO01000027">
    <property type="protein sequence ID" value="OGE88953.1"/>
    <property type="molecule type" value="Genomic_DNA"/>
</dbReference>
<keyword evidence="1" id="KW-1133">Transmembrane helix</keyword>
<dbReference type="AlphaFoldDB" id="A0A1F5PGC5"/>
<protein>
    <submittedName>
        <fullName evidence="2">Uncharacterized protein</fullName>
    </submittedName>
</protein>
<feature type="transmembrane region" description="Helical" evidence="1">
    <location>
        <begin position="59"/>
        <end position="83"/>
    </location>
</feature>
<evidence type="ECO:0000313" key="3">
    <source>
        <dbReference type="Proteomes" id="UP000178377"/>
    </source>
</evidence>
<proteinExistence type="predicted"/>
<evidence type="ECO:0000313" key="2">
    <source>
        <dbReference type="EMBL" id="OGE88953.1"/>
    </source>
</evidence>